<keyword evidence="14" id="KW-1185">Reference proteome</keyword>
<name>A0ABT2AB15_9BURK</name>
<evidence type="ECO:0000313" key="13">
    <source>
        <dbReference type="EMBL" id="MCS0591395.1"/>
    </source>
</evidence>
<keyword evidence="6 11" id="KW-0547">Nucleotide-binding</keyword>
<comment type="catalytic activity">
    <reaction evidence="10 11">
        <text>dTMP + ATP = dTDP + ADP</text>
        <dbReference type="Rhea" id="RHEA:13517"/>
        <dbReference type="ChEBI" id="CHEBI:30616"/>
        <dbReference type="ChEBI" id="CHEBI:58369"/>
        <dbReference type="ChEBI" id="CHEBI:63528"/>
        <dbReference type="ChEBI" id="CHEBI:456216"/>
        <dbReference type="EC" id="2.7.4.9"/>
    </reaction>
</comment>
<comment type="function">
    <text evidence="11">Phosphorylation of dTMP to form dTDP in both de novo and salvage pathways of dTTP synthesis.</text>
</comment>
<dbReference type="SUPFAM" id="SSF52540">
    <property type="entry name" value="P-loop containing nucleoside triphosphate hydrolases"/>
    <property type="match status" value="1"/>
</dbReference>
<reference evidence="13 14" key="1">
    <citation type="submission" date="2022-08" db="EMBL/GenBank/DDBJ databases">
        <title>Reclassification of Massilia species as members of the genera Telluria, Duganella, Pseudoduganella, Mokoshia gen. nov. and Zemynaea gen. nov. using orthogonal and non-orthogonal genome-based approaches.</title>
        <authorList>
            <person name="Bowman J.P."/>
        </authorList>
    </citation>
    <scope>NUCLEOTIDE SEQUENCE [LARGE SCALE GENOMIC DNA]</scope>
    <source>
        <strain evidence="13 14">LMG 28164</strain>
    </source>
</reference>
<dbReference type="EMBL" id="JANUGX010000026">
    <property type="protein sequence ID" value="MCS0591395.1"/>
    <property type="molecule type" value="Genomic_DNA"/>
</dbReference>
<evidence type="ECO:0000256" key="7">
    <source>
        <dbReference type="ARBA" id="ARBA00022777"/>
    </source>
</evidence>
<dbReference type="EC" id="2.7.4.9" evidence="2 11"/>
<dbReference type="Pfam" id="PF02223">
    <property type="entry name" value="Thymidylate_kin"/>
    <property type="match status" value="1"/>
</dbReference>
<evidence type="ECO:0000256" key="10">
    <source>
        <dbReference type="ARBA" id="ARBA00048743"/>
    </source>
</evidence>
<evidence type="ECO:0000256" key="3">
    <source>
        <dbReference type="ARBA" id="ARBA00017144"/>
    </source>
</evidence>
<accession>A0ABT2AB15</accession>
<dbReference type="InterPro" id="IPR018094">
    <property type="entry name" value="Thymidylate_kinase"/>
</dbReference>
<organism evidence="13 14">
    <name type="scientific">Massilia norwichensis</name>
    <dbReference type="NCBI Taxonomy" id="1442366"/>
    <lineage>
        <taxon>Bacteria</taxon>
        <taxon>Pseudomonadati</taxon>
        <taxon>Pseudomonadota</taxon>
        <taxon>Betaproteobacteria</taxon>
        <taxon>Burkholderiales</taxon>
        <taxon>Oxalobacteraceae</taxon>
        <taxon>Telluria group</taxon>
        <taxon>Massilia</taxon>
    </lineage>
</organism>
<comment type="similarity">
    <text evidence="1 11">Belongs to the thymidylate kinase family.</text>
</comment>
<evidence type="ECO:0000259" key="12">
    <source>
        <dbReference type="Pfam" id="PF02223"/>
    </source>
</evidence>
<proteinExistence type="inferred from homology"/>
<sequence>MSAPMPTRGRFITFEGIDGAGKSTHIGFVTGLLQDAGKNVVSTREPGGTPLGEKLRTLLLHEKMDVGTEALLAFASRREHLAQVIGPALGRGDWVLSDRFTDASFAYQGGGRGLPLPKLEALEQWVHPGLQPDLTLLFDVPLEVARERLDATRTLDKFESEEAAFFERCRNEYLRRAQESGGRIVVVDSTRSIEEVRAQLKAALEKFL</sequence>
<evidence type="ECO:0000256" key="5">
    <source>
        <dbReference type="ARBA" id="ARBA00022727"/>
    </source>
</evidence>
<evidence type="ECO:0000256" key="11">
    <source>
        <dbReference type="HAMAP-Rule" id="MF_00165"/>
    </source>
</evidence>
<protein>
    <recommendedName>
        <fullName evidence="3 11">Thymidylate kinase</fullName>
        <ecNumber evidence="2 11">2.7.4.9</ecNumber>
    </recommendedName>
    <alternativeName>
        <fullName evidence="9 11">dTMP kinase</fullName>
    </alternativeName>
</protein>
<keyword evidence="7 11" id="KW-0418">Kinase</keyword>
<evidence type="ECO:0000256" key="2">
    <source>
        <dbReference type="ARBA" id="ARBA00012980"/>
    </source>
</evidence>
<evidence type="ECO:0000256" key="4">
    <source>
        <dbReference type="ARBA" id="ARBA00022679"/>
    </source>
</evidence>
<dbReference type="RefSeq" id="WP_258847164.1">
    <property type="nucleotide sequence ID" value="NZ_JANUGX010000026.1"/>
</dbReference>
<dbReference type="GO" id="GO:0004798">
    <property type="term" value="F:dTMP kinase activity"/>
    <property type="evidence" value="ECO:0007669"/>
    <property type="project" value="UniProtKB-EC"/>
</dbReference>
<dbReference type="NCBIfam" id="TIGR00041">
    <property type="entry name" value="DTMP_kinase"/>
    <property type="match status" value="1"/>
</dbReference>
<dbReference type="InterPro" id="IPR039430">
    <property type="entry name" value="Thymidylate_kin-like_dom"/>
</dbReference>
<evidence type="ECO:0000256" key="1">
    <source>
        <dbReference type="ARBA" id="ARBA00009776"/>
    </source>
</evidence>
<dbReference type="InterPro" id="IPR027417">
    <property type="entry name" value="P-loop_NTPase"/>
</dbReference>
<feature type="binding site" evidence="11">
    <location>
        <begin position="16"/>
        <end position="23"/>
    </location>
    <ligand>
        <name>ATP</name>
        <dbReference type="ChEBI" id="CHEBI:30616"/>
    </ligand>
</feature>
<comment type="caution">
    <text evidence="13">The sequence shown here is derived from an EMBL/GenBank/DDBJ whole genome shotgun (WGS) entry which is preliminary data.</text>
</comment>
<dbReference type="Gene3D" id="3.40.50.300">
    <property type="entry name" value="P-loop containing nucleotide triphosphate hydrolases"/>
    <property type="match status" value="1"/>
</dbReference>
<evidence type="ECO:0000256" key="9">
    <source>
        <dbReference type="ARBA" id="ARBA00029962"/>
    </source>
</evidence>
<dbReference type="HAMAP" id="MF_00165">
    <property type="entry name" value="Thymidylate_kinase"/>
    <property type="match status" value="1"/>
</dbReference>
<dbReference type="CDD" id="cd01672">
    <property type="entry name" value="TMPK"/>
    <property type="match status" value="1"/>
</dbReference>
<dbReference type="PANTHER" id="PTHR10344">
    <property type="entry name" value="THYMIDYLATE KINASE"/>
    <property type="match status" value="1"/>
</dbReference>
<evidence type="ECO:0000313" key="14">
    <source>
        <dbReference type="Proteomes" id="UP001205560"/>
    </source>
</evidence>
<keyword evidence="4 11" id="KW-0808">Transferase</keyword>
<evidence type="ECO:0000256" key="6">
    <source>
        <dbReference type="ARBA" id="ARBA00022741"/>
    </source>
</evidence>
<feature type="domain" description="Thymidylate kinase-like" evidence="12">
    <location>
        <begin position="14"/>
        <end position="199"/>
    </location>
</feature>
<keyword evidence="5 11" id="KW-0545">Nucleotide biosynthesis</keyword>
<keyword evidence="8 11" id="KW-0067">ATP-binding</keyword>
<evidence type="ECO:0000256" key="8">
    <source>
        <dbReference type="ARBA" id="ARBA00022840"/>
    </source>
</evidence>
<gene>
    <name evidence="11 13" type="primary">tmk</name>
    <name evidence="13" type="ORF">NX782_19585</name>
</gene>
<dbReference type="PANTHER" id="PTHR10344:SF4">
    <property type="entry name" value="UMP-CMP KINASE 2, MITOCHONDRIAL"/>
    <property type="match status" value="1"/>
</dbReference>
<dbReference type="Proteomes" id="UP001205560">
    <property type="component" value="Unassembled WGS sequence"/>
</dbReference>